<name>A0A7J6FCP3_CANSA</name>
<feature type="compositionally biased region" description="Basic and acidic residues" evidence="1">
    <location>
        <begin position="16"/>
        <end position="32"/>
    </location>
</feature>
<dbReference type="Proteomes" id="UP000525078">
    <property type="component" value="Unassembled WGS sequence"/>
</dbReference>
<dbReference type="PANTHER" id="PTHR33524">
    <property type="entry name" value="C5ORF35"/>
    <property type="match status" value="1"/>
</dbReference>
<dbReference type="PANTHER" id="PTHR33524:SF1">
    <property type="entry name" value="SET DOMAIN-CONTAINING PROTEIN"/>
    <property type="match status" value="1"/>
</dbReference>
<reference evidence="2 3" key="1">
    <citation type="journal article" date="2020" name="bioRxiv">
        <title>Sequence and annotation of 42 cannabis genomes reveals extensive copy number variation in cannabinoid synthesis and pathogen resistance genes.</title>
        <authorList>
            <person name="Mckernan K.J."/>
            <person name="Helbert Y."/>
            <person name="Kane L.T."/>
            <person name="Ebling H."/>
            <person name="Zhang L."/>
            <person name="Liu B."/>
            <person name="Eaton Z."/>
            <person name="Mclaughlin S."/>
            <person name="Kingan S."/>
            <person name="Baybayan P."/>
            <person name="Concepcion G."/>
            <person name="Jordan M."/>
            <person name="Riva A."/>
            <person name="Barbazuk W."/>
            <person name="Harkins T."/>
        </authorList>
    </citation>
    <scope>NUCLEOTIDE SEQUENCE [LARGE SCALE GENOMIC DNA]</scope>
    <source>
        <strain evidence="3">cv. Jamaican Lion 4</strain>
        <tissue evidence="2">Leaf</tissue>
    </source>
</reference>
<dbReference type="InterPro" id="IPR040415">
    <property type="entry name" value="SETD9"/>
</dbReference>
<proteinExistence type="predicted"/>
<accession>A0A7J6FCP3</accession>
<gene>
    <name evidence="2" type="ORF">F8388_019105</name>
</gene>
<dbReference type="AlphaFoldDB" id="A0A7J6FCP3"/>
<dbReference type="EMBL" id="JAATIP010000135">
    <property type="protein sequence ID" value="KAF4368388.1"/>
    <property type="molecule type" value="Genomic_DNA"/>
</dbReference>
<feature type="compositionally biased region" description="Polar residues" evidence="1">
    <location>
        <begin position="1"/>
        <end position="14"/>
    </location>
</feature>
<sequence length="468" mass="52748">MAATNTSFPAASSNRSRRDIRIQNPDRRDPRFLKPRTTRPYNLSLSLSQSPSTQNPKSPKPHLNRHRYSTVDRNPDAQDEPPWIATQTPRIPVVLFSSRVSVLLIPFLSSLCLFFAGITLHSPPCHPLPSQSSILDLPSYNRLGKNAEEADVEEIIDMASKALFSDQEKLVQENVHSQIKSFCMYMDEILLNIEKKKEPNGLSFATDMDNSPSNHQDVSETRPLRQAEVSQTLKDLMGYTLEIKPSQIPHKEAGQGLFLDGEAEVGAVVAIYPGVIYSPACYRYIPGYPTAHETNPHLITRYDGNVINAQPWGLGDETREVWDASTVSKVGINIQGDEKQVNYGSDVIERRNPLAFAHYANHPTKGVAPNIMVCPYDFPLTEEDMRVYIPNVAFRNLEDSKLKGLGSSWLKNGSFRNTGSEVPLLKTLVLVSTRALCNEELLLNYRWSNSEHRPEWYTLVDEEEDTIR</sequence>
<evidence type="ECO:0000313" key="2">
    <source>
        <dbReference type="EMBL" id="KAF4368388.1"/>
    </source>
</evidence>
<dbReference type="CDD" id="cd10537">
    <property type="entry name" value="SET_SETD9"/>
    <property type="match status" value="1"/>
</dbReference>
<protein>
    <recommendedName>
        <fullName evidence="4">SET domain-containing protein</fullName>
    </recommendedName>
</protein>
<evidence type="ECO:0000313" key="3">
    <source>
        <dbReference type="Proteomes" id="UP000525078"/>
    </source>
</evidence>
<comment type="caution">
    <text evidence="2">The sequence shown here is derived from an EMBL/GenBank/DDBJ whole genome shotgun (WGS) entry which is preliminary data.</text>
</comment>
<evidence type="ECO:0008006" key="4">
    <source>
        <dbReference type="Google" id="ProtNLM"/>
    </source>
</evidence>
<feature type="region of interest" description="Disordered" evidence="1">
    <location>
        <begin position="1"/>
        <end position="83"/>
    </location>
</feature>
<feature type="compositionally biased region" description="Low complexity" evidence="1">
    <location>
        <begin position="43"/>
        <end position="52"/>
    </location>
</feature>
<evidence type="ECO:0000256" key="1">
    <source>
        <dbReference type="SAM" id="MobiDB-lite"/>
    </source>
</evidence>
<organism evidence="2 3">
    <name type="scientific">Cannabis sativa</name>
    <name type="common">Hemp</name>
    <name type="synonym">Marijuana</name>
    <dbReference type="NCBI Taxonomy" id="3483"/>
    <lineage>
        <taxon>Eukaryota</taxon>
        <taxon>Viridiplantae</taxon>
        <taxon>Streptophyta</taxon>
        <taxon>Embryophyta</taxon>
        <taxon>Tracheophyta</taxon>
        <taxon>Spermatophyta</taxon>
        <taxon>Magnoliopsida</taxon>
        <taxon>eudicotyledons</taxon>
        <taxon>Gunneridae</taxon>
        <taxon>Pentapetalae</taxon>
        <taxon>rosids</taxon>
        <taxon>fabids</taxon>
        <taxon>Rosales</taxon>
        <taxon>Cannabaceae</taxon>
        <taxon>Cannabis</taxon>
    </lineage>
</organism>
<feature type="compositionally biased region" description="Basic residues" evidence="1">
    <location>
        <begin position="59"/>
        <end position="68"/>
    </location>
</feature>